<dbReference type="Proteomes" id="UP000703269">
    <property type="component" value="Unassembled WGS sequence"/>
</dbReference>
<accession>A0A9P3LD01</accession>
<name>A0A9P3LD01_9APHY</name>
<dbReference type="EMBL" id="BPQB01000012">
    <property type="protein sequence ID" value="GJE89397.1"/>
    <property type="molecule type" value="Genomic_DNA"/>
</dbReference>
<comment type="caution">
    <text evidence="2">The sequence shown here is derived from an EMBL/GenBank/DDBJ whole genome shotgun (WGS) entry which is preliminary data.</text>
</comment>
<organism evidence="2 3">
    <name type="scientific">Phanerochaete sordida</name>
    <dbReference type="NCBI Taxonomy" id="48140"/>
    <lineage>
        <taxon>Eukaryota</taxon>
        <taxon>Fungi</taxon>
        <taxon>Dikarya</taxon>
        <taxon>Basidiomycota</taxon>
        <taxon>Agaricomycotina</taxon>
        <taxon>Agaricomycetes</taxon>
        <taxon>Polyporales</taxon>
        <taxon>Phanerochaetaceae</taxon>
        <taxon>Phanerochaete</taxon>
    </lineage>
</organism>
<evidence type="ECO:0000256" key="1">
    <source>
        <dbReference type="SAM" id="MobiDB-lite"/>
    </source>
</evidence>
<evidence type="ECO:0000313" key="2">
    <source>
        <dbReference type="EMBL" id="GJE89397.1"/>
    </source>
</evidence>
<sequence length="326" mass="33953">MLRSGPRRKLVHLRQHIAYGPAEELPGATARAAAPAPGHAFECATPLRGVVVLVGRGLLGAPAQLPARPNRCAVRAPRCQLTPTIRVIGAPSTCAAVPSTPAHAAAPVRRPPASLCSRGARTAEGSGLPGVDRTHAGVCCALEASFVGVARAALISFGGASLVERWCCQARSVRSASHEQPCLPRPPVRRPCAVCANARRESLNSGAFADAAAPSKPAYPLRAHVLRRRALRAPTLLVCGVRDGCGTLTVSAPGHGPGCRPPRDARAARGARRDGRRAGEAHGGAAVTAPFLYLCRTRILWIFDRSGGYCAWQRSCATSSAARRGG</sequence>
<feature type="region of interest" description="Disordered" evidence="1">
    <location>
        <begin position="256"/>
        <end position="281"/>
    </location>
</feature>
<keyword evidence="3" id="KW-1185">Reference proteome</keyword>
<feature type="compositionally biased region" description="Basic and acidic residues" evidence="1">
    <location>
        <begin position="261"/>
        <end position="280"/>
    </location>
</feature>
<protein>
    <submittedName>
        <fullName evidence="2">Uncharacterized protein</fullName>
    </submittedName>
</protein>
<proteinExistence type="predicted"/>
<evidence type="ECO:0000313" key="3">
    <source>
        <dbReference type="Proteomes" id="UP000703269"/>
    </source>
</evidence>
<dbReference type="AlphaFoldDB" id="A0A9P3LD01"/>
<reference evidence="2 3" key="1">
    <citation type="submission" date="2021-08" db="EMBL/GenBank/DDBJ databases">
        <title>Draft Genome Sequence of Phanerochaete sordida strain YK-624.</title>
        <authorList>
            <person name="Mori T."/>
            <person name="Dohra H."/>
            <person name="Suzuki T."/>
            <person name="Kawagishi H."/>
            <person name="Hirai H."/>
        </authorList>
    </citation>
    <scope>NUCLEOTIDE SEQUENCE [LARGE SCALE GENOMIC DNA]</scope>
    <source>
        <strain evidence="2 3">YK-624</strain>
    </source>
</reference>
<gene>
    <name evidence="2" type="ORF">PsYK624_054970</name>
</gene>